<dbReference type="PANTHER" id="PTHR30408">
    <property type="entry name" value="TYPE-1 RESTRICTION ENZYME ECOKI SPECIFICITY PROTEIN"/>
    <property type="match status" value="1"/>
</dbReference>
<evidence type="ECO:0000259" key="4">
    <source>
        <dbReference type="Pfam" id="PF01420"/>
    </source>
</evidence>
<dbReference type="InterPro" id="IPR044946">
    <property type="entry name" value="Restrct_endonuc_typeI_TRD_sf"/>
</dbReference>
<evidence type="ECO:0000313" key="5">
    <source>
        <dbReference type="EMBL" id="AAC38347.1"/>
    </source>
</evidence>
<evidence type="ECO:0000256" key="1">
    <source>
        <dbReference type="ARBA" id="ARBA00010923"/>
    </source>
</evidence>
<dbReference type="Pfam" id="PF01420">
    <property type="entry name" value="Methylase_S"/>
    <property type="match status" value="2"/>
</dbReference>
<keyword evidence="2" id="KW-0680">Restriction system</keyword>
<dbReference type="Gene3D" id="1.10.287.1120">
    <property type="entry name" value="Bipartite methylase S protein"/>
    <property type="match status" value="1"/>
</dbReference>
<organism evidence="5">
    <name type="scientific">Lactococcus lactis</name>
    <dbReference type="NCBI Taxonomy" id="1358"/>
    <lineage>
        <taxon>Bacteria</taxon>
        <taxon>Bacillati</taxon>
        <taxon>Bacillota</taxon>
        <taxon>Bacilli</taxon>
        <taxon>Lactobacillales</taxon>
        <taxon>Streptococcaceae</taxon>
        <taxon>Lactococcus</taxon>
    </lineage>
</organism>
<dbReference type="CDD" id="cd17254">
    <property type="entry name" value="RMtype1_S_FclI-TRD1-CR1_like"/>
    <property type="match status" value="1"/>
</dbReference>
<dbReference type="InterPro" id="IPR000055">
    <property type="entry name" value="Restrct_endonuc_typeI_TRD"/>
</dbReference>
<dbReference type="EMBL" id="AF013165">
    <property type="protein sequence ID" value="AAC38347.1"/>
    <property type="molecule type" value="Genomic_DNA"/>
</dbReference>
<comment type="similarity">
    <text evidence="1">Belongs to the type-I restriction system S methylase family.</text>
</comment>
<dbReference type="AlphaFoldDB" id="O68169"/>
<name>O68169_9LACT</name>
<accession>O68169</accession>
<gene>
    <name evidence="5" type="primary">hsds</name>
</gene>
<dbReference type="Gene3D" id="3.90.220.20">
    <property type="entry name" value="DNA methylase specificity domains"/>
    <property type="match status" value="2"/>
</dbReference>
<dbReference type="SUPFAM" id="SSF116734">
    <property type="entry name" value="DNA methylase specificity domain"/>
    <property type="match status" value="2"/>
</dbReference>
<dbReference type="GO" id="GO:0003677">
    <property type="term" value="F:DNA binding"/>
    <property type="evidence" value="ECO:0007669"/>
    <property type="project" value="UniProtKB-KW"/>
</dbReference>
<dbReference type="PANTHER" id="PTHR30408:SF12">
    <property type="entry name" value="TYPE I RESTRICTION ENZYME MJAVIII SPECIFICITY SUBUNIT"/>
    <property type="match status" value="1"/>
</dbReference>
<proteinExistence type="inferred from homology"/>
<feature type="domain" description="Type I restriction modification DNA specificity" evidence="4">
    <location>
        <begin position="17"/>
        <end position="201"/>
    </location>
</feature>
<sequence>MKERLKAPELRFDGFTDDWEERKLLDNVEKVLDYRGKSPAKFGMEWGTEGYLVLSALNVKNGYIDKSVEAKYGDHELFDRWMGNNRLEKGDVVFTTEAPLGNVAQVPDNNGYILNQRAVAFKSLQETDDNFFAQLLRSPIVQNTLKASSSGGTAKGIGMKEFAKLNARVPETHEEQRKIGLFFKQLDDTIVLHQRKLDLLKEQKKGYLQKMFPKNGSKIPELRFAEFADDWEERKLGEVATFLNGRAYKQDELLDSGKYKVLRVGNFYTNDSWYYSNMELGDKYYVDKGDLVYTWSATFGPHIWSGEKVIYHYHIWKVELSKFLDRNFTLQLLEADKARLLSSTNGSTMIHVTKGDMESKIVSIPNIDEQKQIGSFFKQLDNTITLHQRKLDLLKEQKKGFLQKMFHLTNLGAFTMETIQKYLKIIVESNYLHQRKLDLLKEQKRIITNNVYSFFV</sequence>
<dbReference type="InterPro" id="IPR052021">
    <property type="entry name" value="Type-I_RS_S_subunit"/>
</dbReference>
<reference evidence="5" key="1">
    <citation type="journal article" date="1998" name="Mol. Microbiol.">
        <title>Combinational variation of restriction modification specificities in Lactococcus lactis.</title>
        <authorList>
            <person name="Schouler C."/>
            <person name="Gautier M."/>
            <person name="Ehrlich S.D."/>
            <person name="Chopin M.C."/>
        </authorList>
    </citation>
    <scope>NUCLEOTIDE SEQUENCE</scope>
    <source>
        <strain evidence="5">IL1403</strain>
    </source>
</reference>
<dbReference type="GO" id="GO:0009307">
    <property type="term" value="P:DNA restriction-modification system"/>
    <property type="evidence" value="ECO:0007669"/>
    <property type="project" value="UniProtKB-KW"/>
</dbReference>
<evidence type="ECO:0000256" key="2">
    <source>
        <dbReference type="ARBA" id="ARBA00022747"/>
    </source>
</evidence>
<protein>
    <submittedName>
        <fullName evidence="5">HsdS</fullName>
    </submittedName>
</protein>
<evidence type="ECO:0000256" key="3">
    <source>
        <dbReference type="ARBA" id="ARBA00023125"/>
    </source>
</evidence>
<feature type="domain" description="Type I restriction modification DNA specificity" evidence="4">
    <location>
        <begin position="229"/>
        <end position="395"/>
    </location>
</feature>
<keyword evidence="3" id="KW-0238">DNA-binding</keyword>